<dbReference type="Proteomes" id="UP000031443">
    <property type="component" value="Unassembled WGS sequence"/>
</dbReference>
<reference evidence="3" key="1">
    <citation type="journal article" date="2013" name="Nat. Genet.">
        <title>The draft genomes of soft-shell turtle and green sea turtle yield insights into the development and evolution of the turtle-specific body plan.</title>
        <authorList>
            <person name="Wang Z."/>
            <person name="Pascual-Anaya J."/>
            <person name="Zadissa A."/>
            <person name="Li W."/>
            <person name="Niimura Y."/>
            <person name="Huang Z."/>
            <person name="Li C."/>
            <person name="White S."/>
            <person name="Xiong Z."/>
            <person name="Fang D."/>
            <person name="Wang B."/>
            <person name="Ming Y."/>
            <person name="Chen Y."/>
            <person name="Zheng Y."/>
            <person name="Kuraku S."/>
            <person name="Pignatelli M."/>
            <person name="Herrero J."/>
            <person name="Beal K."/>
            <person name="Nozawa M."/>
            <person name="Li Q."/>
            <person name="Wang J."/>
            <person name="Zhang H."/>
            <person name="Yu L."/>
            <person name="Shigenobu S."/>
            <person name="Wang J."/>
            <person name="Liu J."/>
            <person name="Flicek P."/>
            <person name="Searle S."/>
            <person name="Wang J."/>
            <person name="Kuratani S."/>
            <person name="Yin Y."/>
            <person name="Aken B."/>
            <person name="Zhang G."/>
            <person name="Irie N."/>
        </authorList>
    </citation>
    <scope>NUCLEOTIDE SEQUENCE [LARGE SCALE GENOMIC DNA]</scope>
</reference>
<feature type="region of interest" description="Disordered" evidence="1">
    <location>
        <begin position="27"/>
        <end position="62"/>
    </location>
</feature>
<evidence type="ECO:0000313" key="3">
    <source>
        <dbReference type="Proteomes" id="UP000031443"/>
    </source>
</evidence>
<evidence type="ECO:0000313" key="2">
    <source>
        <dbReference type="EMBL" id="EMP31679.1"/>
    </source>
</evidence>
<dbReference type="EMBL" id="KB544240">
    <property type="protein sequence ID" value="EMP31679.1"/>
    <property type="molecule type" value="Genomic_DNA"/>
</dbReference>
<proteinExistence type="predicted"/>
<accession>M7B3L3</accession>
<evidence type="ECO:0000256" key="1">
    <source>
        <dbReference type="SAM" id="MobiDB-lite"/>
    </source>
</evidence>
<gene>
    <name evidence="2" type="ORF">UY3_11181</name>
</gene>
<sequence>MGAVMSCQKLKNRFLQLLRVFSGTSFSRSGSSVALKDLPPKCRRRPGASERPAAKMPPKARSATGYGLDSLFRFCEQKGPGALIPVLGPCNSSTPVSSA</sequence>
<keyword evidence="3" id="KW-1185">Reference proteome</keyword>
<name>M7B3L3_CHEMY</name>
<protein>
    <submittedName>
        <fullName evidence="2">Uncharacterized protein</fullName>
    </submittedName>
</protein>
<dbReference type="AlphaFoldDB" id="M7B3L3"/>
<organism evidence="2 3">
    <name type="scientific">Chelonia mydas</name>
    <name type="common">Green sea-turtle</name>
    <name type="synonym">Chelonia agassizi</name>
    <dbReference type="NCBI Taxonomy" id="8469"/>
    <lineage>
        <taxon>Eukaryota</taxon>
        <taxon>Metazoa</taxon>
        <taxon>Chordata</taxon>
        <taxon>Craniata</taxon>
        <taxon>Vertebrata</taxon>
        <taxon>Euteleostomi</taxon>
        <taxon>Archelosauria</taxon>
        <taxon>Testudinata</taxon>
        <taxon>Testudines</taxon>
        <taxon>Cryptodira</taxon>
        <taxon>Durocryptodira</taxon>
        <taxon>Americhelydia</taxon>
        <taxon>Chelonioidea</taxon>
        <taxon>Cheloniidae</taxon>
        <taxon>Chelonia</taxon>
    </lineage>
</organism>